<reference evidence="1" key="1">
    <citation type="submission" date="2021-12" db="EMBL/GenBank/DDBJ databases">
        <title>Black yeast isolated from Biological Soil Crust.</title>
        <authorList>
            <person name="Kurbessoian T."/>
        </authorList>
    </citation>
    <scope>NUCLEOTIDE SEQUENCE</scope>
    <source>
        <strain evidence="1">CCFEE 5208</strain>
    </source>
</reference>
<comment type="caution">
    <text evidence="1">The sequence shown here is derived from an EMBL/GenBank/DDBJ whole genome shotgun (WGS) entry which is preliminary data.</text>
</comment>
<organism evidence="1 2">
    <name type="scientific">Friedmanniomyces endolithicus</name>
    <dbReference type="NCBI Taxonomy" id="329885"/>
    <lineage>
        <taxon>Eukaryota</taxon>
        <taxon>Fungi</taxon>
        <taxon>Dikarya</taxon>
        <taxon>Ascomycota</taxon>
        <taxon>Pezizomycotina</taxon>
        <taxon>Dothideomycetes</taxon>
        <taxon>Dothideomycetidae</taxon>
        <taxon>Mycosphaerellales</taxon>
        <taxon>Teratosphaeriaceae</taxon>
        <taxon>Friedmanniomyces</taxon>
    </lineage>
</organism>
<evidence type="ECO:0000313" key="1">
    <source>
        <dbReference type="EMBL" id="KAK0302152.1"/>
    </source>
</evidence>
<name>A0AAN6F348_9PEZI</name>
<proteinExistence type="predicted"/>
<gene>
    <name evidence="1" type="ORF">LTR82_017977</name>
</gene>
<dbReference type="Proteomes" id="UP001168146">
    <property type="component" value="Unassembled WGS sequence"/>
</dbReference>
<dbReference type="AlphaFoldDB" id="A0AAN6F348"/>
<evidence type="ECO:0000313" key="2">
    <source>
        <dbReference type="Proteomes" id="UP001168146"/>
    </source>
</evidence>
<accession>A0AAN6F348</accession>
<protein>
    <submittedName>
        <fullName evidence="1">Uncharacterized protein</fullName>
    </submittedName>
</protein>
<sequence>MVEFTIKEKGHQDKARLKKLLKLQGPDQKTLSLLEDKAADWCRHPLSFWQRPVAVPADYPNPFTPEAHIRYSCILLVEYRDEIGRPSVEETALDLHNAIGFCRDVAEAQNTLEMMISAGHKYKQLENHLGAGVCFVLGTELGETCWTKVLTKSTKKFDSVITELRHTVFPQFAEIYGPLRALVVNAKLEELKTIQHVPTPTTHVWTEPQQSGALVPDHFGNFTMQTYLPSALDELFRWE</sequence>
<dbReference type="EMBL" id="JASUXU010000212">
    <property type="protein sequence ID" value="KAK0302152.1"/>
    <property type="molecule type" value="Genomic_DNA"/>
</dbReference>